<keyword evidence="7 9" id="KW-0324">Glycolysis</keyword>
<dbReference type="AlphaFoldDB" id="A0A1F7JJJ3"/>
<dbReference type="PANTHER" id="PTHR11902:SF1">
    <property type="entry name" value="ENOLASE"/>
    <property type="match status" value="1"/>
</dbReference>
<evidence type="ECO:0000256" key="8">
    <source>
        <dbReference type="ARBA" id="ARBA00023239"/>
    </source>
</evidence>
<dbReference type="EMBL" id="MGAY01000053">
    <property type="protein sequence ID" value="OGK55778.1"/>
    <property type="molecule type" value="Genomic_DNA"/>
</dbReference>
<feature type="binding site" evidence="9">
    <location>
        <position position="397"/>
    </location>
    <ligand>
        <name>(2R)-2-phosphoglycerate</name>
        <dbReference type="ChEBI" id="CHEBI:58289"/>
    </ligand>
</feature>
<evidence type="ECO:0000256" key="11">
    <source>
        <dbReference type="PIRSR" id="PIRSR001400-3"/>
    </source>
</evidence>
<comment type="function">
    <text evidence="9">Catalyzes the reversible conversion of 2-phosphoglycerate (2-PG) into phosphoenolpyruvate (PEP). It is essential for the degradation of carbohydrates via glycolysis.</text>
</comment>
<dbReference type="SUPFAM" id="SSF54826">
    <property type="entry name" value="Enolase N-terminal domain-like"/>
    <property type="match status" value="1"/>
</dbReference>
<dbReference type="GO" id="GO:0000287">
    <property type="term" value="F:magnesium ion binding"/>
    <property type="evidence" value="ECO:0007669"/>
    <property type="project" value="UniProtKB-UniRule"/>
</dbReference>
<feature type="active site" description="Proton acceptor" evidence="9 10">
    <location>
        <position position="346"/>
    </location>
</feature>
<comment type="subcellular location">
    <subcellularLocation>
        <location evidence="9">Cytoplasm</location>
    </subcellularLocation>
    <subcellularLocation>
        <location evidence="9">Secreted</location>
    </subcellularLocation>
    <subcellularLocation>
        <location evidence="9">Cell surface</location>
    </subcellularLocation>
    <text evidence="9">Fractions of enolase are present in both the cytoplasm and on the cell surface.</text>
</comment>
<protein>
    <recommendedName>
        <fullName evidence="4 9">Enolase</fullName>
        <ecNumber evidence="3 9">4.2.1.11</ecNumber>
    </recommendedName>
    <alternativeName>
        <fullName evidence="9">2-phospho-D-glycerate hydro-lyase</fullName>
    </alternativeName>
    <alternativeName>
        <fullName evidence="9">2-phosphoglycerate dehydratase</fullName>
    </alternativeName>
</protein>
<dbReference type="Pfam" id="PF00113">
    <property type="entry name" value="Enolase_C"/>
    <property type="match status" value="1"/>
</dbReference>
<evidence type="ECO:0000256" key="4">
    <source>
        <dbReference type="ARBA" id="ARBA00017068"/>
    </source>
</evidence>
<dbReference type="SFLD" id="SFLDF00002">
    <property type="entry name" value="enolase"/>
    <property type="match status" value="1"/>
</dbReference>
<dbReference type="EC" id="4.2.1.11" evidence="3 9"/>
<evidence type="ECO:0000256" key="6">
    <source>
        <dbReference type="ARBA" id="ARBA00022842"/>
    </source>
</evidence>
<dbReference type="Proteomes" id="UP000176376">
    <property type="component" value="Unassembled WGS sequence"/>
</dbReference>
<dbReference type="SMART" id="SM01193">
    <property type="entry name" value="Enolase_N"/>
    <property type="match status" value="1"/>
</dbReference>
<feature type="binding site" evidence="9 11">
    <location>
        <position position="321"/>
    </location>
    <ligand>
        <name>Mg(2+)</name>
        <dbReference type="ChEBI" id="CHEBI:18420"/>
    </ligand>
</feature>
<dbReference type="Pfam" id="PF03952">
    <property type="entry name" value="Enolase_N"/>
    <property type="match status" value="1"/>
</dbReference>
<keyword evidence="8 9" id="KW-0456">Lyase</keyword>
<dbReference type="SFLD" id="SFLDS00001">
    <property type="entry name" value="Enolase"/>
    <property type="match status" value="1"/>
</dbReference>
<keyword evidence="6 9" id="KW-0460">Magnesium</keyword>
<evidence type="ECO:0000256" key="9">
    <source>
        <dbReference type="HAMAP-Rule" id="MF_00318"/>
    </source>
</evidence>
<dbReference type="GO" id="GO:0004634">
    <property type="term" value="F:phosphopyruvate hydratase activity"/>
    <property type="evidence" value="ECO:0007669"/>
    <property type="project" value="UniProtKB-UniRule"/>
</dbReference>
<evidence type="ECO:0000256" key="3">
    <source>
        <dbReference type="ARBA" id="ARBA00012058"/>
    </source>
</evidence>
<dbReference type="HAMAP" id="MF_00318">
    <property type="entry name" value="Enolase"/>
    <property type="match status" value="1"/>
</dbReference>
<dbReference type="PRINTS" id="PR00148">
    <property type="entry name" value="ENOLASE"/>
</dbReference>
<comment type="similarity">
    <text evidence="2 9">Belongs to the enolase family.</text>
</comment>
<proteinExistence type="inferred from homology"/>
<evidence type="ECO:0000256" key="2">
    <source>
        <dbReference type="ARBA" id="ARBA00009604"/>
    </source>
</evidence>
<feature type="binding site" evidence="9 11">
    <location>
        <position position="294"/>
    </location>
    <ligand>
        <name>Mg(2+)</name>
        <dbReference type="ChEBI" id="CHEBI:18420"/>
    </ligand>
</feature>
<evidence type="ECO:0000313" key="14">
    <source>
        <dbReference type="EMBL" id="OGK55778.1"/>
    </source>
</evidence>
<evidence type="ECO:0000259" key="13">
    <source>
        <dbReference type="SMART" id="SM01193"/>
    </source>
</evidence>
<name>A0A1F7JJJ3_9BACT</name>
<evidence type="ECO:0000256" key="7">
    <source>
        <dbReference type="ARBA" id="ARBA00023152"/>
    </source>
</evidence>
<dbReference type="Gene3D" id="3.30.390.10">
    <property type="entry name" value="Enolase-like, N-terminal domain"/>
    <property type="match status" value="1"/>
</dbReference>
<dbReference type="InterPro" id="IPR029017">
    <property type="entry name" value="Enolase-like_N"/>
</dbReference>
<comment type="cofactor">
    <cofactor evidence="11">
        <name>Mg(2+)</name>
        <dbReference type="ChEBI" id="CHEBI:18420"/>
    </cofactor>
    <text evidence="11">Mg(2+) is required for catalysis and for stabilizing the dimer.</text>
</comment>
<dbReference type="PANTHER" id="PTHR11902">
    <property type="entry name" value="ENOLASE"/>
    <property type="match status" value="1"/>
</dbReference>
<dbReference type="InterPro" id="IPR020810">
    <property type="entry name" value="Enolase_C"/>
</dbReference>
<dbReference type="GO" id="GO:0000015">
    <property type="term" value="C:phosphopyruvate hydratase complex"/>
    <property type="evidence" value="ECO:0007669"/>
    <property type="project" value="InterPro"/>
</dbReference>
<dbReference type="InterPro" id="IPR036849">
    <property type="entry name" value="Enolase-like_C_sf"/>
</dbReference>
<dbReference type="SFLD" id="SFLDG00178">
    <property type="entry name" value="enolase"/>
    <property type="match status" value="1"/>
</dbReference>
<dbReference type="SUPFAM" id="SSF51604">
    <property type="entry name" value="Enolase C-terminal domain-like"/>
    <property type="match status" value="1"/>
</dbReference>
<feature type="binding site" evidence="9">
    <location>
        <position position="346"/>
    </location>
    <ligand>
        <name>(2R)-2-phosphoglycerate</name>
        <dbReference type="ChEBI" id="CHEBI:58289"/>
    </ligand>
</feature>
<dbReference type="GO" id="GO:0009986">
    <property type="term" value="C:cell surface"/>
    <property type="evidence" value="ECO:0007669"/>
    <property type="project" value="UniProtKB-SubCell"/>
</dbReference>
<gene>
    <name evidence="9" type="primary">eno</name>
    <name evidence="14" type="ORF">A3J15_01020</name>
</gene>
<dbReference type="SMART" id="SM01192">
    <property type="entry name" value="Enolase_C"/>
    <property type="match status" value="1"/>
</dbReference>
<comment type="caution">
    <text evidence="14">The sequence shown here is derived from an EMBL/GenBank/DDBJ whole genome shotgun (WGS) entry which is preliminary data.</text>
</comment>
<feature type="binding site" evidence="9">
    <location>
        <position position="375"/>
    </location>
    <ligand>
        <name>(2R)-2-phosphoglycerate</name>
        <dbReference type="ChEBI" id="CHEBI:58289"/>
    </ligand>
</feature>
<comment type="cofactor">
    <cofactor evidence="9">
        <name>Mg(2+)</name>
        <dbReference type="ChEBI" id="CHEBI:18420"/>
    </cofactor>
    <text evidence="9">Binds a second Mg(2+) ion via substrate during catalysis.</text>
</comment>
<keyword evidence="9" id="KW-0963">Cytoplasm</keyword>
<sequence>MAKIKKINANEVLDSRGLPTIECSLILDNNLSVISQASSGESLGKYEGVELRDQDQTRYFGLGVVKAVSYINDLIAPKLIGVDPMRQGDIDHWLISADGTTNQEKLGVNTISIVSQIVLKAGYLASGLSLFAYINKLYCQMSATTMAIDKLPAIIVTLINGGKHGTRNLEFQEFQIIPATSMSFRQSLQFAVESYHALKQVLDYRNAGIAVSEEGGFAPSLLTNTDALEVVKESLMQRKIKLGVDVHLGLDLAASQYYINSRYSLKDKSQPLRADEYIEFIAQISKDYDLLILEDPLEQQDFNGWTNLNEKVGNNIFLAGDDFIAGKIDRLERAVKNKCCSAVVVKFNQSATVTQILEFILTAKKNNLKTIISHRLGEGYDTILADFAVGVQADFVKFGAPVRGERVAKYNRLLQIDTEIT</sequence>
<dbReference type="STRING" id="1802074.A3J15_01020"/>
<keyword evidence="9 11" id="KW-0479">Metal-binding</keyword>
<organism evidence="14 15">
    <name type="scientific">Candidatus Roizmanbacteria bacterium RIFCSPLOWO2_02_FULL_38_10</name>
    <dbReference type="NCBI Taxonomy" id="1802074"/>
    <lineage>
        <taxon>Bacteria</taxon>
        <taxon>Candidatus Roizmaniibacteriota</taxon>
    </lineage>
</organism>
<dbReference type="UniPathway" id="UPA00109">
    <property type="reaction ID" value="UER00187"/>
</dbReference>
<feature type="domain" description="Enolase N-terminal" evidence="13">
    <location>
        <begin position="4"/>
        <end position="134"/>
    </location>
</feature>
<comment type="caution">
    <text evidence="9">Lacks conserved residue(s) required for the propagation of feature annotation.</text>
</comment>
<evidence type="ECO:0000313" key="15">
    <source>
        <dbReference type="Proteomes" id="UP000176376"/>
    </source>
</evidence>
<evidence type="ECO:0000256" key="1">
    <source>
        <dbReference type="ARBA" id="ARBA00005031"/>
    </source>
</evidence>
<dbReference type="PIRSF" id="PIRSF001400">
    <property type="entry name" value="Enolase"/>
    <property type="match status" value="1"/>
</dbReference>
<feature type="domain" description="Enolase C-terminal TIM barrel" evidence="12">
    <location>
        <begin position="148"/>
        <end position="420"/>
    </location>
</feature>
<comment type="catalytic activity">
    <reaction evidence="9">
        <text>(2R)-2-phosphoglycerate = phosphoenolpyruvate + H2O</text>
        <dbReference type="Rhea" id="RHEA:10164"/>
        <dbReference type="ChEBI" id="CHEBI:15377"/>
        <dbReference type="ChEBI" id="CHEBI:58289"/>
        <dbReference type="ChEBI" id="CHEBI:58702"/>
        <dbReference type="EC" id="4.2.1.11"/>
    </reaction>
</comment>
<dbReference type="InterPro" id="IPR020811">
    <property type="entry name" value="Enolase_N"/>
</dbReference>
<evidence type="ECO:0000256" key="5">
    <source>
        <dbReference type="ARBA" id="ARBA00022525"/>
    </source>
</evidence>
<evidence type="ECO:0000256" key="10">
    <source>
        <dbReference type="PIRSR" id="PIRSR001400-1"/>
    </source>
</evidence>
<dbReference type="InterPro" id="IPR000941">
    <property type="entry name" value="Enolase"/>
</dbReference>
<dbReference type="Gene3D" id="3.20.20.120">
    <property type="entry name" value="Enolase-like C-terminal domain"/>
    <property type="match status" value="1"/>
</dbReference>
<evidence type="ECO:0000259" key="12">
    <source>
        <dbReference type="SMART" id="SM01192"/>
    </source>
</evidence>
<dbReference type="GO" id="GO:0005576">
    <property type="term" value="C:extracellular region"/>
    <property type="evidence" value="ECO:0007669"/>
    <property type="project" value="UniProtKB-SubCell"/>
</dbReference>
<feature type="binding site" evidence="9 11">
    <location>
        <position position="251"/>
    </location>
    <ligand>
        <name>Mg(2+)</name>
        <dbReference type="ChEBI" id="CHEBI:18420"/>
    </ligand>
</feature>
<feature type="active site" description="Proton donor" evidence="9 10">
    <location>
        <position position="214"/>
    </location>
</feature>
<comment type="pathway">
    <text evidence="1 9">Carbohydrate degradation; glycolysis; pyruvate from D-glyceraldehyde 3-phosphate: step 4/5.</text>
</comment>
<accession>A0A1F7JJJ3</accession>
<keyword evidence="5 9" id="KW-0964">Secreted</keyword>
<feature type="binding site" evidence="9">
    <location>
        <position position="172"/>
    </location>
    <ligand>
        <name>(2R)-2-phosphoglycerate</name>
        <dbReference type="ChEBI" id="CHEBI:58289"/>
    </ligand>
</feature>
<dbReference type="GO" id="GO:0006096">
    <property type="term" value="P:glycolytic process"/>
    <property type="evidence" value="ECO:0007669"/>
    <property type="project" value="UniProtKB-UniRule"/>
</dbReference>
<reference evidence="14 15" key="1">
    <citation type="journal article" date="2016" name="Nat. Commun.">
        <title>Thousands of microbial genomes shed light on interconnected biogeochemical processes in an aquifer system.</title>
        <authorList>
            <person name="Anantharaman K."/>
            <person name="Brown C.T."/>
            <person name="Hug L.A."/>
            <person name="Sharon I."/>
            <person name="Castelle C.J."/>
            <person name="Probst A.J."/>
            <person name="Thomas B.C."/>
            <person name="Singh A."/>
            <person name="Wilkins M.J."/>
            <person name="Karaoz U."/>
            <person name="Brodie E.L."/>
            <person name="Williams K.H."/>
            <person name="Hubbard S.S."/>
            <person name="Banfield J.F."/>
        </authorList>
    </citation>
    <scope>NUCLEOTIDE SEQUENCE [LARGE SCALE GENOMIC DNA]</scope>
</reference>